<dbReference type="AlphaFoldDB" id="A0A1F4PYU2"/>
<dbReference type="EMBL" id="METM01000033">
    <property type="protein sequence ID" value="OGB88838.1"/>
    <property type="molecule type" value="Genomic_DNA"/>
</dbReference>
<protein>
    <submittedName>
        <fullName evidence="1">Uncharacterized protein</fullName>
    </submittedName>
</protein>
<sequence length="82" mass="9138">MITAKLRLPAGRQAFFVGTTFSPHPLTLKLSPFSQREKGKAFLYFTLSLLVRRSPKDEGGWERGGRLVSAGEGRISYVIINL</sequence>
<dbReference type="Proteomes" id="UP000178724">
    <property type="component" value="Unassembled WGS sequence"/>
</dbReference>
<gene>
    <name evidence="1" type="ORF">A2625_02195</name>
</gene>
<comment type="caution">
    <text evidence="1">The sequence shown here is derived from an EMBL/GenBank/DDBJ whole genome shotgun (WGS) entry which is preliminary data.</text>
</comment>
<organism evidence="1 2">
    <name type="scientific">candidate division WOR-1 bacterium RIFCSPHIGHO2_01_FULL_53_15</name>
    <dbReference type="NCBI Taxonomy" id="1802564"/>
    <lineage>
        <taxon>Bacteria</taxon>
        <taxon>Bacillati</taxon>
        <taxon>Saganbacteria</taxon>
    </lineage>
</organism>
<proteinExistence type="predicted"/>
<name>A0A1F4PYU2_UNCSA</name>
<accession>A0A1F4PYU2</accession>
<reference evidence="1 2" key="1">
    <citation type="journal article" date="2016" name="Nat. Commun.">
        <title>Thousands of microbial genomes shed light on interconnected biogeochemical processes in an aquifer system.</title>
        <authorList>
            <person name="Anantharaman K."/>
            <person name="Brown C.T."/>
            <person name="Hug L.A."/>
            <person name="Sharon I."/>
            <person name="Castelle C.J."/>
            <person name="Probst A.J."/>
            <person name="Thomas B.C."/>
            <person name="Singh A."/>
            <person name="Wilkins M.J."/>
            <person name="Karaoz U."/>
            <person name="Brodie E.L."/>
            <person name="Williams K.H."/>
            <person name="Hubbard S.S."/>
            <person name="Banfield J.F."/>
        </authorList>
    </citation>
    <scope>NUCLEOTIDE SEQUENCE [LARGE SCALE GENOMIC DNA]</scope>
</reference>
<evidence type="ECO:0000313" key="1">
    <source>
        <dbReference type="EMBL" id="OGB88838.1"/>
    </source>
</evidence>
<evidence type="ECO:0000313" key="2">
    <source>
        <dbReference type="Proteomes" id="UP000178724"/>
    </source>
</evidence>